<dbReference type="AlphaFoldDB" id="A0A9Q0GA35"/>
<dbReference type="Pfam" id="PF03478">
    <property type="entry name" value="Beta-prop_KIB1-4"/>
    <property type="match status" value="1"/>
</dbReference>
<gene>
    <name evidence="3" type="ORF">Tsubulata_041767</name>
</gene>
<proteinExistence type="predicted"/>
<sequence length="381" mass="43381">MGKKQKENEKKKKKSQNKNSTTKEEQTEYWSEYWSNNVYTWPDVPRQLLHQIDAEMSKRQRETISFGTINGHKGVTKSWTTEPNCDSPNSLLAWLRLVHDPNPQHRRRFVVGLSRYYSPNQKRFALLLWEPGSNCSWMNPAPSASIAGVFVSGFQGRTVMVLTGNPHPAFAIYGDRRPPRLDPTQHRRWGPGWTTLDCNIEEPHGSGACGSSGRRRLMEFTNGIWFKDKFYALSLQGSLAVLEDVGIDMGLQITALGKRRVVPSVASRQFRECLVESNGEVLLIFLISRNPSFQVGDVEVYKLDTEELTWKRMDSLGDRAVFLGFYCCMSVKASEVGCKKNSVYFTSSQGWWVYEMGSNSIFHDKDPVWATPRSGTLVEDC</sequence>
<evidence type="ECO:0000259" key="2">
    <source>
        <dbReference type="Pfam" id="PF03478"/>
    </source>
</evidence>
<protein>
    <recommendedName>
        <fullName evidence="2">KIB1-4 beta-propeller domain-containing protein</fullName>
    </recommendedName>
</protein>
<feature type="domain" description="KIB1-4 beta-propeller" evidence="2">
    <location>
        <begin position="159"/>
        <end position="354"/>
    </location>
</feature>
<dbReference type="EMBL" id="JAKUCV010001800">
    <property type="protein sequence ID" value="KAJ4845017.1"/>
    <property type="molecule type" value="Genomic_DNA"/>
</dbReference>
<reference evidence="3" key="1">
    <citation type="submission" date="2022-02" db="EMBL/GenBank/DDBJ databases">
        <authorList>
            <person name="Henning P.M."/>
            <person name="McCubbin A.G."/>
            <person name="Shore J.S."/>
        </authorList>
    </citation>
    <scope>NUCLEOTIDE SEQUENCE</scope>
    <source>
        <strain evidence="3">F60SS</strain>
        <tissue evidence="3">Leaves</tissue>
    </source>
</reference>
<reference evidence="3" key="2">
    <citation type="journal article" date="2023" name="Plants (Basel)">
        <title>Annotation of the Turnera subulata (Passifloraceae) Draft Genome Reveals the S-Locus Evolved after the Divergence of Turneroideae from Passifloroideae in a Stepwise Manner.</title>
        <authorList>
            <person name="Henning P.M."/>
            <person name="Roalson E.H."/>
            <person name="Mir W."/>
            <person name="McCubbin A.G."/>
            <person name="Shore J.S."/>
        </authorList>
    </citation>
    <scope>NUCLEOTIDE SEQUENCE</scope>
    <source>
        <strain evidence="3">F60SS</strain>
    </source>
</reference>
<dbReference type="Proteomes" id="UP001141552">
    <property type="component" value="Unassembled WGS sequence"/>
</dbReference>
<dbReference type="PANTHER" id="PTHR33127">
    <property type="entry name" value="TRANSMEMBRANE PROTEIN"/>
    <property type="match status" value="1"/>
</dbReference>
<name>A0A9Q0GA35_9ROSI</name>
<organism evidence="3 4">
    <name type="scientific">Turnera subulata</name>
    <dbReference type="NCBI Taxonomy" id="218843"/>
    <lineage>
        <taxon>Eukaryota</taxon>
        <taxon>Viridiplantae</taxon>
        <taxon>Streptophyta</taxon>
        <taxon>Embryophyta</taxon>
        <taxon>Tracheophyta</taxon>
        <taxon>Spermatophyta</taxon>
        <taxon>Magnoliopsida</taxon>
        <taxon>eudicotyledons</taxon>
        <taxon>Gunneridae</taxon>
        <taxon>Pentapetalae</taxon>
        <taxon>rosids</taxon>
        <taxon>fabids</taxon>
        <taxon>Malpighiales</taxon>
        <taxon>Passifloraceae</taxon>
        <taxon>Turnera</taxon>
    </lineage>
</organism>
<evidence type="ECO:0000313" key="4">
    <source>
        <dbReference type="Proteomes" id="UP001141552"/>
    </source>
</evidence>
<feature type="compositionally biased region" description="Basic and acidic residues" evidence="1">
    <location>
        <begin position="1"/>
        <end position="10"/>
    </location>
</feature>
<keyword evidence="4" id="KW-1185">Reference proteome</keyword>
<evidence type="ECO:0000313" key="3">
    <source>
        <dbReference type="EMBL" id="KAJ4845017.1"/>
    </source>
</evidence>
<dbReference type="PANTHER" id="PTHR33127:SF69">
    <property type="entry name" value="OS09G0340800 PROTEIN"/>
    <property type="match status" value="1"/>
</dbReference>
<dbReference type="OrthoDB" id="642536at2759"/>
<evidence type="ECO:0000256" key="1">
    <source>
        <dbReference type="SAM" id="MobiDB-lite"/>
    </source>
</evidence>
<comment type="caution">
    <text evidence="3">The sequence shown here is derived from an EMBL/GenBank/DDBJ whole genome shotgun (WGS) entry which is preliminary data.</text>
</comment>
<dbReference type="InterPro" id="IPR005174">
    <property type="entry name" value="KIB1-4_b-propeller"/>
</dbReference>
<accession>A0A9Q0GA35</accession>
<feature type="region of interest" description="Disordered" evidence="1">
    <location>
        <begin position="1"/>
        <end position="26"/>
    </location>
</feature>